<dbReference type="Proteomes" id="UP001597187">
    <property type="component" value="Unassembled WGS sequence"/>
</dbReference>
<dbReference type="RefSeq" id="WP_250872866.1">
    <property type="nucleotide sequence ID" value="NZ_JALXFV010000003.1"/>
</dbReference>
<feature type="domain" description="DUF7988" evidence="1">
    <location>
        <begin position="13"/>
        <end position="135"/>
    </location>
</feature>
<protein>
    <recommendedName>
        <fullName evidence="1">DUF7988 domain-containing protein</fullName>
    </recommendedName>
</protein>
<accession>A0ABD6ATL8</accession>
<reference evidence="2 3" key="1">
    <citation type="journal article" date="2019" name="Int. J. Syst. Evol. Microbiol.">
        <title>The Global Catalogue of Microorganisms (GCM) 10K type strain sequencing project: providing services to taxonomists for standard genome sequencing and annotation.</title>
        <authorList>
            <consortium name="The Broad Institute Genomics Platform"/>
            <consortium name="The Broad Institute Genome Sequencing Center for Infectious Disease"/>
            <person name="Wu L."/>
            <person name="Ma J."/>
        </authorList>
    </citation>
    <scope>NUCLEOTIDE SEQUENCE [LARGE SCALE GENOMIC DNA]</scope>
    <source>
        <strain evidence="2 3">CGMCC 1.12563</strain>
    </source>
</reference>
<organism evidence="2 3">
    <name type="scientific">Halomarina rubra</name>
    <dbReference type="NCBI Taxonomy" id="2071873"/>
    <lineage>
        <taxon>Archaea</taxon>
        <taxon>Methanobacteriati</taxon>
        <taxon>Methanobacteriota</taxon>
        <taxon>Stenosarchaea group</taxon>
        <taxon>Halobacteria</taxon>
        <taxon>Halobacteriales</taxon>
        <taxon>Natronomonadaceae</taxon>
        <taxon>Halomarina</taxon>
    </lineage>
</organism>
<dbReference type="AlphaFoldDB" id="A0ABD6ATL8"/>
<keyword evidence="3" id="KW-1185">Reference proteome</keyword>
<comment type="caution">
    <text evidence="2">The sequence shown here is derived from an EMBL/GenBank/DDBJ whole genome shotgun (WGS) entry which is preliminary data.</text>
</comment>
<evidence type="ECO:0000313" key="3">
    <source>
        <dbReference type="Proteomes" id="UP001597187"/>
    </source>
</evidence>
<sequence>MSERPEVDVDAATVREYLLAERHAVWQATLDCADALAETGDTSADRFERVLREYGVVDALPGVLAGAVEALGAQLPAEPVAAPPYVVVTRAGPVARATLPDRGRLVLSVEAFERRDGEWVRAGETPEEALTVELR</sequence>
<dbReference type="EMBL" id="JBHUDC010000003">
    <property type="protein sequence ID" value="MFD1512892.1"/>
    <property type="molecule type" value="Genomic_DNA"/>
</dbReference>
<dbReference type="InterPro" id="IPR058294">
    <property type="entry name" value="DUF7988"/>
</dbReference>
<evidence type="ECO:0000259" key="1">
    <source>
        <dbReference type="Pfam" id="PF25950"/>
    </source>
</evidence>
<evidence type="ECO:0000313" key="2">
    <source>
        <dbReference type="EMBL" id="MFD1512892.1"/>
    </source>
</evidence>
<proteinExistence type="predicted"/>
<dbReference type="Pfam" id="PF25950">
    <property type="entry name" value="DUF7988"/>
    <property type="match status" value="1"/>
</dbReference>
<name>A0ABD6ATL8_9EURY</name>
<gene>
    <name evidence="2" type="ORF">ACFSBT_06310</name>
</gene>